<proteinExistence type="predicted"/>
<evidence type="ECO:0000256" key="3">
    <source>
        <dbReference type="ARBA" id="ARBA00023136"/>
    </source>
</evidence>
<dbReference type="Gene3D" id="2.10.109.10">
    <property type="entry name" value="Umud Fragment, subunit A"/>
    <property type="match status" value="1"/>
</dbReference>
<dbReference type="Pfam" id="PF00717">
    <property type="entry name" value="Peptidase_S24"/>
    <property type="match status" value="1"/>
</dbReference>
<dbReference type="RefSeq" id="WP_075136716.1">
    <property type="nucleotide sequence ID" value="NZ_MSIF01000021.1"/>
</dbReference>
<reference evidence="5 6" key="1">
    <citation type="submission" date="2016-12" db="EMBL/GenBank/DDBJ databases">
        <title>The draft genome sequence of Actinophytocola xinjiangensis.</title>
        <authorList>
            <person name="Wang W."/>
            <person name="Yuan L."/>
        </authorList>
    </citation>
    <scope>NUCLEOTIDE SEQUENCE [LARGE SCALE GENOMIC DNA]</scope>
    <source>
        <strain evidence="5 6">CGMCC 4.4663</strain>
    </source>
</reference>
<dbReference type="EMBL" id="MSIF01000021">
    <property type="protein sequence ID" value="OLF06535.1"/>
    <property type="molecule type" value="Genomic_DNA"/>
</dbReference>
<keyword evidence="2" id="KW-0378">Hydrolase</keyword>
<comment type="caution">
    <text evidence="5">The sequence shown here is derived from an EMBL/GenBank/DDBJ whole genome shotgun (WGS) entry which is preliminary data.</text>
</comment>
<evidence type="ECO:0000313" key="5">
    <source>
        <dbReference type="EMBL" id="OLF06535.1"/>
    </source>
</evidence>
<dbReference type="GO" id="GO:0016020">
    <property type="term" value="C:membrane"/>
    <property type="evidence" value="ECO:0007669"/>
    <property type="project" value="UniProtKB-SubCell"/>
</dbReference>
<organism evidence="5 6">
    <name type="scientific">Actinophytocola xinjiangensis</name>
    <dbReference type="NCBI Taxonomy" id="485602"/>
    <lineage>
        <taxon>Bacteria</taxon>
        <taxon>Bacillati</taxon>
        <taxon>Actinomycetota</taxon>
        <taxon>Actinomycetes</taxon>
        <taxon>Pseudonocardiales</taxon>
        <taxon>Pseudonocardiaceae</taxon>
    </lineage>
</organism>
<accession>A0A7Z0WG78</accession>
<dbReference type="InterPro" id="IPR015927">
    <property type="entry name" value="Peptidase_S24_S26A/B/C"/>
</dbReference>
<dbReference type="AlphaFoldDB" id="A0A7Z0WG78"/>
<protein>
    <submittedName>
        <fullName evidence="5">S26 family signal peptidase</fullName>
    </submittedName>
</protein>
<dbReference type="PANTHER" id="PTHR12383">
    <property type="entry name" value="PROTEASE FAMILY S26 MITOCHONDRIAL INNER MEMBRANE PROTEASE-RELATED"/>
    <property type="match status" value="1"/>
</dbReference>
<dbReference type="GO" id="GO:0016787">
    <property type="term" value="F:hydrolase activity"/>
    <property type="evidence" value="ECO:0007669"/>
    <property type="project" value="UniProtKB-KW"/>
</dbReference>
<evidence type="ECO:0000256" key="2">
    <source>
        <dbReference type="ARBA" id="ARBA00022801"/>
    </source>
</evidence>
<dbReference type="CDD" id="cd06462">
    <property type="entry name" value="Peptidase_S24_S26"/>
    <property type="match status" value="1"/>
</dbReference>
<dbReference type="InterPro" id="IPR052064">
    <property type="entry name" value="Mito_IMP1_subunit"/>
</dbReference>
<evidence type="ECO:0000259" key="4">
    <source>
        <dbReference type="Pfam" id="PF00717"/>
    </source>
</evidence>
<evidence type="ECO:0000256" key="1">
    <source>
        <dbReference type="ARBA" id="ARBA00004370"/>
    </source>
</evidence>
<dbReference type="Proteomes" id="UP000185696">
    <property type="component" value="Unassembled WGS sequence"/>
</dbReference>
<comment type="subcellular location">
    <subcellularLocation>
        <location evidence="1">Membrane</location>
    </subcellularLocation>
</comment>
<feature type="domain" description="Peptidase S24/S26A/S26B/S26C" evidence="4">
    <location>
        <begin position="16"/>
        <end position="77"/>
    </location>
</feature>
<name>A0A7Z0WG78_9PSEU</name>
<dbReference type="SUPFAM" id="SSF51306">
    <property type="entry name" value="LexA/Signal peptidase"/>
    <property type="match status" value="1"/>
</dbReference>
<dbReference type="PANTHER" id="PTHR12383:SF16">
    <property type="entry name" value="MITOCHONDRIAL INNER MEMBRANE PROTEASE SUBUNIT 1"/>
    <property type="match status" value="1"/>
</dbReference>
<gene>
    <name evidence="5" type="ORF">BLA60_31720</name>
</gene>
<keyword evidence="3" id="KW-0472">Membrane</keyword>
<dbReference type="InterPro" id="IPR036286">
    <property type="entry name" value="LexA/Signal_pep-like_sf"/>
</dbReference>
<sequence length="112" mass="12024">MARESNPLGRLPLRRIRVRGPSMAPTLRDGDVVVARRGVARAGDVVVVTWPQRPGQLSIKRAVRADGERWFVVGDNDLASTDSRELGPAVVHGVVLCRAWPRPGRLVGGGGA</sequence>
<evidence type="ECO:0000313" key="6">
    <source>
        <dbReference type="Proteomes" id="UP000185696"/>
    </source>
</evidence>
<keyword evidence="6" id="KW-1185">Reference proteome</keyword>